<feature type="coiled-coil region" evidence="1">
    <location>
        <begin position="249"/>
        <end position="276"/>
    </location>
</feature>
<proteinExistence type="predicted"/>
<protein>
    <submittedName>
        <fullName evidence="2">Leucine Rich repeats (2 copies)</fullName>
    </submittedName>
</protein>
<keyword evidence="1" id="KW-0175">Coiled coil</keyword>
<dbReference type="AlphaFoldDB" id="A0A806TH14"/>
<sequence>MDLEKEQVDYVFHDNQRPDITYDLKNTESSVTKIWIQGNTKNLSRLKELSEIKKIWIEFVNQKEFNKIIDFINPESLYIYDMRVEDLSGLETLTNVKILGLESNTRASKLWDLKANPSLESLLIRGFTKLTDIQNLKYGLNLRILELEGNNSNQLKLENLQPIKYLQNLKYLGLSNIRILDESLEPISFLKGLELLEVSNQFPTEEFAKLSVLLPNTQCNKFNPYFRLTYPIDELDIMVVGKRKPLLNYKRDKKKLDKYKENFKKIQEEYSTYIENGDE</sequence>
<evidence type="ECO:0000256" key="1">
    <source>
        <dbReference type="SAM" id="Coils"/>
    </source>
</evidence>
<dbReference type="Proteomes" id="UP000036410">
    <property type="component" value="Chromosome"/>
</dbReference>
<organism evidence="2 3">
    <name type="scientific">Priestia megaterium Q3</name>
    <dbReference type="NCBI Taxonomy" id="1452722"/>
    <lineage>
        <taxon>Bacteria</taxon>
        <taxon>Bacillati</taxon>
        <taxon>Bacillota</taxon>
        <taxon>Bacilli</taxon>
        <taxon>Bacillales</taxon>
        <taxon>Bacillaceae</taxon>
        <taxon>Priestia</taxon>
    </lineage>
</organism>
<evidence type="ECO:0000313" key="3">
    <source>
        <dbReference type="Proteomes" id="UP000036410"/>
    </source>
</evidence>
<dbReference type="SUPFAM" id="SSF52058">
    <property type="entry name" value="L domain-like"/>
    <property type="match status" value="1"/>
</dbReference>
<dbReference type="Gene3D" id="3.80.10.10">
    <property type="entry name" value="Ribonuclease Inhibitor"/>
    <property type="match status" value="1"/>
</dbReference>
<dbReference type="EMBL" id="CP010586">
    <property type="protein sequence ID" value="AKP77490.1"/>
    <property type="molecule type" value="Genomic_DNA"/>
</dbReference>
<accession>A0A806TH14</accession>
<dbReference type="InterPro" id="IPR032675">
    <property type="entry name" value="LRR_dom_sf"/>
</dbReference>
<evidence type="ECO:0000313" key="2">
    <source>
        <dbReference type="EMBL" id="AKP77490.1"/>
    </source>
</evidence>
<dbReference type="RefSeq" id="WP_049164740.1">
    <property type="nucleotide sequence ID" value="NZ_CP010586.1"/>
</dbReference>
<reference evidence="2 3" key="1">
    <citation type="submission" date="2015-01" db="EMBL/GenBank/DDBJ databases">
        <title>Genome sequence of bacillus megaterium Q3.</title>
        <authorList>
            <person name="Wang Y."/>
            <person name="Luo K."/>
            <person name="Bai L."/>
            <person name="Luo F."/>
        </authorList>
    </citation>
    <scope>NUCLEOTIDE SEQUENCE [LARGE SCALE GENOMIC DNA]</scope>
    <source>
        <strain evidence="2 3">Q3</strain>
    </source>
</reference>
<gene>
    <name evidence="2" type="ORF">AS52_02529</name>
</gene>
<name>A0A806TH14_PRIMG</name>